<proteinExistence type="inferred from homology"/>
<dbReference type="Proteomes" id="UP000480266">
    <property type="component" value="Unassembled WGS sequence"/>
</dbReference>
<gene>
    <name evidence="2" type="ORF">G4V63_20455</name>
</gene>
<name>A0A7C9RHM8_9BRAD</name>
<organism evidence="2 3">
    <name type="scientific">Candidatus Afipia apatlaquensis</name>
    <dbReference type="NCBI Taxonomy" id="2712852"/>
    <lineage>
        <taxon>Bacteria</taxon>
        <taxon>Pseudomonadati</taxon>
        <taxon>Pseudomonadota</taxon>
        <taxon>Alphaproteobacteria</taxon>
        <taxon>Hyphomicrobiales</taxon>
        <taxon>Nitrobacteraceae</taxon>
        <taxon>Afipia</taxon>
    </lineage>
</organism>
<keyword evidence="3" id="KW-1185">Reference proteome</keyword>
<sequence>MAKLEHPHPTGLFQNPAYSQVVVASGARTIYISGQVALDEKGAIVGAGDLSAQTTQVMKNIGLALAAANATFSDVAKITTYVVNYRPEHRAIIAKARTPFFANMPPPASTLVGVPALAAPEWLIEIEAIAVTG</sequence>
<dbReference type="Pfam" id="PF01042">
    <property type="entry name" value="Ribonuc_L-PSP"/>
    <property type="match status" value="1"/>
</dbReference>
<accession>A0A7C9RHM8</accession>
<dbReference type="Gene3D" id="3.30.1330.40">
    <property type="entry name" value="RutC-like"/>
    <property type="match status" value="1"/>
</dbReference>
<dbReference type="CDD" id="cd00448">
    <property type="entry name" value="YjgF_YER057c_UK114_family"/>
    <property type="match status" value="1"/>
</dbReference>
<evidence type="ECO:0000256" key="1">
    <source>
        <dbReference type="ARBA" id="ARBA00010552"/>
    </source>
</evidence>
<protein>
    <submittedName>
        <fullName evidence="2">RidA family protein</fullName>
    </submittedName>
</protein>
<dbReference type="AlphaFoldDB" id="A0A7C9RHM8"/>
<comment type="similarity">
    <text evidence="1">Belongs to the RutC family.</text>
</comment>
<evidence type="ECO:0000313" key="3">
    <source>
        <dbReference type="Proteomes" id="UP000480266"/>
    </source>
</evidence>
<dbReference type="PANTHER" id="PTHR11803:SF58">
    <property type="entry name" value="PROTEIN HMF1-RELATED"/>
    <property type="match status" value="1"/>
</dbReference>
<dbReference type="PANTHER" id="PTHR11803">
    <property type="entry name" value="2-IMINOBUTANOATE/2-IMINOPROPANOATE DEAMINASE RIDA"/>
    <property type="match status" value="1"/>
</dbReference>
<dbReference type="EMBL" id="JAAMRR010001048">
    <property type="protein sequence ID" value="NGX97484.1"/>
    <property type="molecule type" value="Genomic_DNA"/>
</dbReference>
<dbReference type="InterPro" id="IPR006175">
    <property type="entry name" value="YjgF/YER057c/UK114"/>
</dbReference>
<dbReference type="GO" id="GO:0019239">
    <property type="term" value="F:deaminase activity"/>
    <property type="evidence" value="ECO:0007669"/>
    <property type="project" value="TreeGrafter"/>
</dbReference>
<reference evidence="2" key="1">
    <citation type="submission" date="2020-02" db="EMBL/GenBank/DDBJ databases">
        <title>Draft genome sequence of Candidatus Afipia apatlaquensis IBT-C3, a potential strain for decolorization of textile dyes.</title>
        <authorList>
            <person name="Sanchez-Reyes A."/>
            <person name="Breton-Deval L."/>
            <person name="Mangelson H."/>
            <person name="Sanchez-Flores A."/>
        </authorList>
    </citation>
    <scope>NUCLEOTIDE SEQUENCE [LARGE SCALE GENOMIC DNA]</scope>
    <source>
        <strain evidence="2">IBT-C3</strain>
    </source>
</reference>
<comment type="caution">
    <text evidence="2">The sequence shown here is derived from an EMBL/GenBank/DDBJ whole genome shotgun (WGS) entry which is preliminary data.</text>
</comment>
<evidence type="ECO:0000313" key="2">
    <source>
        <dbReference type="EMBL" id="NGX97484.1"/>
    </source>
</evidence>
<dbReference type="GO" id="GO:0005829">
    <property type="term" value="C:cytosol"/>
    <property type="evidence" value="ECO:0007669"/>
    <property type="project" value="TreeGrafter"/>
</dbReference>
<dbReference type="SUPFAM" id="SSF55298">
    <property type="entry name" value="YjgF-like"/>
    <property type="match status" value="1"/>
</dbReference>
<dbReference type="InterPro" id="IPR035959">
    <property type="entry name" value="RutC-like_sf"/>
</dbReference>